<feature type="signal peptide" evidence="2">
    <location>
        <begin position="1"/>
        <end position="25"/>
    </location>
</feature>
<dbReference type="AlphaFoldDB" id="A0A9X4KMG5"/>
<reference evidence="4 5" key="1">
    <citation type="submission" date="2022-10" db="EMBL/GenBank/DDBJ databases">
        <title>Comparative genomic analysis of Cohnella hashimotonis sp. nov., isolated from the International Space Station.</title>
        <authorList>
            <person name="Simpson A."/>
            <person name="Venkateswaran K."/>
        </authorList>
    </citation>
    <scope>NUCLEOTIDE SEQUENCE [LARGE SCALE GENOMIC DNA]</scope>
    <source>
        <strain evidence="4 5">DSM 18997</strain>
    </source>
</reference>
<gene>
    <name evidence="4" type="ORF">OMP38_32165</name>
</gene>
<dbReference type="PANTHER" id="PTHR43308">
    <property type="entry name" value="OUTER MEMBRANE PROTEIN ALPHA-RELATED"/>
    <property type="match status" value="1"/>
</dbReference>
<proteinExistence type="predicted"/>
<feature type="compositionally biased region" description="Pro residues" evidence="1">
    <location>
        <begin position="117"/>
        <end position="133"/>
    </location>
</feature>
<dbReference type="Pfam" id="PF00395">
    <property type="entry name" value="SLH"/>
    <property type="match status" value="3"/>
</dbReference>
<keyword evidence="5" id="KW-1185">Reference proteome</keyword>
<dbReference type="RefSeq" id="WP_277568678.1">
    <property type="nucleotide sequence ID" value="NZ_JAPDHZ010000008.1"/>
</dbReference>
<feature type="domain" description="SLH" evidence="3">
    <location>
        <begin position="502"/>
        <end position="562"/>
    </location>
</feature>
<feature type="domain" description="SLH" evidence="3">
    <location>
        <begin position="436"/>
        <end position="495"/>
    </location>
</feature>
<evidence type="ECO:0000256" key="1">
    <source>
        <dbReference type="SAM" id="MobiDB-lite"/>
    </source>
</evidence>
<evidence type="ECO:0000259" key="3">
    <source>
        <dbReference type="PROSITE" id="PS51272"/>
    </source>
</evidence>
<feature type="domain" description="SLH" evidence="3">
    <location>
        <begin position="371"/>
        <end position="434"/>
    </location>
</feature>
<evidence type="ECO:0000313" key="4">
    <source>
        <dbReference type="EMBL" id="MDG0794967.1"/>
    </source>
</evidence>
<dbReference type="Proteomes" id="UP001153387">
    <property type="component" value="Unassembled WGS sequence"/>
</dbReference>
<evidence type="ECO:0000256" key="2">
    <source>
        <dbReference type="SAM" id="SignalP"/>
    </source>
</evidence>
<evidence type="ECO:0000313" key="5">
    <source>
        <dbReference type="Proteomes" id="UP001153387"/>
    </source>
</evidence>
<dbReference type="EMBL" id="JAPDHZ010000008">
    <property type="protein sequence ID" value="MDG0794967.1"/>
    <property type="molecule type" value="Genomic_DNA"/>
</dbReference>
<dbReference type="InterPro" id="IPR001119">
    <property type="entry name" value="SLH_dom"/>
</dbReference>
<feature type="region of interest" description="Disordered" evidence="1">
    <location>
        <begin position="113"/>
        <end position="134"/>
    </location>
</feature>
<sequence length="562" mass="57464">MKSSILRIFMILTLCLAFVPAAAYAESSTVSLQNVADVTVGDKVDIKGASTLDKVIVKVLRPDTSVVYFDIVPVTAGQFAAPFTIGSGEPAGTYTVVAGQGSEVSSKTFKVTAKTVTPPPSGSVSTPTPPPTPDKVITPVGGAVPVVVDTSKNKTSTVDVGGRSTTVITQDGASLADALKKAAQQDNKGAAPVVYIAYEGKQGDAVQFNLPFSVLKDAASSGAIVSLQTGEGEYSLPLSVLNFDAIAASLGVSASDITIQINIVPSADDINAKIKASAAGIGASQQGGAIEFSIVASGGGKTSELNEFGSTYVSRTVVASGTIDASHSTVALYDPQTGALTFVPAQFTKQSDGTLKISFKRNGNSIYTVLTASKAFADLSTHWAKADIELLASKLVVNGVSDTKFAPNSSITRAEFAALLVRALGLTPDASGAAGFKDVASGAWYAGATGAAVKAKLVEGFEDGSFKPGATITREQMAVMITRAVAYAQGSASTAASSEASLNAFKDKSAIGSWARASVAQAVDAGIITGMTNDTFVPSAKASRAQAAVMLKRFMQYTDLID</sequence>
<dbReference type="InterPro" id="IPR051465">
    <property type="entry name" value="Cell_Envelope_Struct_Comp"/>
</dbReference>
<comment type="caution">
    <text evidence="4">The sequence shown here is derived from an EMBL/GenBank/DDBJ whole genome shotgun (WGS) entry which is preliminary data.</text>
</comment>
<dbReference type="PANTHER" id="PTHR43308:SF5">
    <property type="entry name" value="S-LAYER PROTEIN _ PEPTIDOGLYCAN ENDO-BETA-N-ACETYLGLUCOSAMINIDASE"/>
    <property type="match status" value="1"/>
</dbReference>
<protein>
    <submittedName>
        <fullName evidence="4">S-layer homology domain-containing protein</fullName>
    </submittedName>
</protein>
<name>A0A9X4KMG5_9BACL</name>
<keyword evidence="2" id="KW-0732">Signal</keyword>
<feature type="chain" id="PRO_5040981581" evidence="2">
    <location>
        <begin position="26"/>
        <end position="562"/>
    </location>
</feature>
<organism evidence="4 5">
    <name type="scientific">Cohnella ginsengisoli</name>
    <dbReference type="NCBI Taxonomy" id="425004"/>
    <lineage>
        <taxon>Bacteria</taxon>
        <taxon>Bacillati</taxon>
        <taxon>Bacillota</taxon>
        <taxon>Bacilli</taxon>
        <taxon>Bacillales</taxon>
        <taxon>Paenibacillaceae</taxon>
        <taxon>Cohnella</taxon>
    </lineage>
</organism>
<accession>A0A9X4KMG5</accession>
<dbReference type="PROSITE" id="PS51272">
    <property type="entry name" value="SLH"/>
    <property type="match status" value="3"/>
</dbReference>